<accession>A0A2U3KW86</accession>
<dbReference type="EMBL" id="OMOF01000218">
    <property type="protein sequence ID" value="SPF43840.1"/>
    <property type="molecule type" value="Genomic_DNA"/>
</dbReference>
<evidence type="ECO:0000259" key="2">
    <source>
        <dbReference type="PROSITE" id="PS51677"/>
    </source>
</evidence>
<dbReference type="GO" id="GO:0005975">
    <property type="term" value="P:carbohydrate metabolic process"/>
    <property type="evidence" value="ECO:0007669"/>
    <property type="project" value="InterPro"/>
</dbReference>
<dbReference type="AlphaFoldDB" id="A0A2U3KW86"/>
<dbReference type="GO" id="GO:0016810">
    <property type="term" value="F:hydrolase activity, acting on carbon-nitrogen (but not peptide) bonds"/>
    <property type="evidence" value="ECO:0007669"/>
    <property type="project" value="InterPro"/>
</dbReference>
<dbReference type="Pfam" id="PF22790">
    <property type="entry name" value="YkoP"/>
    <property type="match status" value="1"/>
</dbReference>
<dbReference type="PANTHER" id="PTHR10587:SF137">
    <property type="entry name" value="4-DEOXY-4-FORMAMIDO-L-ARABINOSE-PHOSPHOUNDECAPRENOL DEFORMYLASE ARND-RELATED"/>
    <property type="match status" value="1"/>
</dbReference>
<evidence type="ECO:0000313" key="4">
    <source>
        <dbReference type="Proteomes" id="UP000238916"/>
    </source>
</evidence>
<keyword evidence="1" id="KW-1133">Transmembrane helix</keyword>
<dbReference type="PROSITE" id="PS51677">
    <property type="entry name" value="NODB"/>
    <property type="match status" value="1"/>
</dbReference>
<dbReference type="InterPro" id="IPR011330">
    <property type="entry name" value="Glyco_hydro/deAcase_b/a-brl"/>
</dbReference>
<dbReference type="SUPFAM" id="SSF88713">
    <property type="entry name" value="Glycoside hydrolase/deacetylase"/>
    <property type="match status" value="1"/>
</dbReference>
<feature type="domain" description="NodB homology" evidence="2">
    <location>
        <begin position="40"/>
        <end position="225"/>
    </location>
</feature>
<dbReference type="Pfam" id="PF01522">
    <property type="entry name" value="Polysacc_deac_1"/>
    <property type="match status" value="1"/>
</dbReference>
<protein>
    <submittedName>
        <fullName evidence="3">Polysaccharide deacetylase family protein</fullName>
    </submittedName>
</protein>
<gene>
    <name evidence="3" type="ORF">SBF1_2950005</name>
</gene>
<dbReference type="InterPro" id="IPR054467">
    <property type="entry name" value="YkoP-like_dom"/>
</dbReference>
<feature type="transmembrane region" description="Helical" evidence="1">
    <location>
        <begin position="6"/>
        <end position="26"/>
    </location>
</feature>
<evidence type="ECO:0000313" key="3">
    <source>
        <dbReference type="EMBL" id="SPF43840.1"/>
    </source>
</evidence>
<keyword evidence="1" id="KW-0472">Membrane</keyword>
<dbReference type="Gene3D" id="3.20.20.370">
    <property type="entry name" value="Glycoside hydrolase/deacetylase"/>
    <property type="match status" value="1"/>
</dbReference>
<dbReference type="CDD" id="cd10959">
    <property type="entry name" value="CE4_NodB_like_3"/>
    <property type="match status" value="1"/>
</dbReference>
<dbReference type="PANTHER" id="PTHR10587">
    <property type="entry name" value="GLYCOSYL TRANSFERASE-RELATED"/>
    <property type="match status" value="1"/>
</dbReference>
<dbReference type="InterPro" id="IPR002509">
    <property type="entry name" value="NODB_dom"/>
</dbReference>
<dbReference type="InterPro" id="IPR050248">
    <property type="entry name" value="Polysacc_deacetylase_ArnD"/>
</dbReference>
<dbReference type="Proteomes" id="UP000238916">
    <property type="component" value="Unassembled WGS sequence"/>
</dbReference>
<keyword evidence="1" id="KW-0812">Transmembrane</keyword>
<reference evidence="4" key="1">
    <citation type="submission" date="2018-02" db="EMBL/GenBank/DDBJ databases">
        <authorList>
            <person name="Hausmann B."/>
        </authorList>
    </citation>
    <scope>NUCLEOTIDE SEQUENCE [LARGE SCALE GENOMIC DNA]</scope>
    <source>
        <strain evidence="4">Peat soil MAG SbF1</strain>
    </source>
</reference>
<organism evidence="3 4">
    <name type="scientific">Candidatus Desulfosporosinus infrequens</name>
    <dbReference type="NCBI Taxonomy" id="2043169"/>
    <lineage>
        <taxon>Bacteria</taxon>
        <taxon>Bacillati</taxon>
        <taxon>Bacillota</taxon>
        <taxon>Clostridia</taxon>
        <taxon>Eubacteriales</taxon>
        <taxon>Desulfitobacteriaceae</taxon>
        <taxon>Desulfosporosinus</taxon>
    </lineage>
</organism>
<name>A0A2U3KW86_9FIRM</name>
<evidence type="ECO:0000256" key="1">
    <source>
        <dbReference type="SAM" id="Phobius"/>
    </source>
</evidence>
<dbReference type="OrthoDB" id="61520at2"/>
<sequence length="416" mass="48494">MSLAYLLLSFVLGGVALYTVIPDLFLHRLGIGSWKRQFSPGVVLTFDDGPDPVFTPRILKVLKTYHVCATFFVVAEKAKKYPELIRQMKDEGHLIGVHSLNHRYAWFTSPWKTAREWTESVRILEQLTETKITWMRPPWGTFNLMTWWWLKRHKMRAVLWNAEGHDWEARRSPEEITERILKNINEGTIVVLHDCGGEISARENSIMALERLCVQIVQERKLPLVPLGFPDWSIGQRIAFRTWEKWEHYYARSHHVERINAINIFRLEKSTYDGPHLYAEDGQLLAAKGDLVAEIHLDNIRLQAQGRDVQKTALKALRQIRVSLPDLVQYVAKDESYDNIKVFVAETLLHRGVKGFGFTVQDLPDTRKSQGIAKLQKMIMRIYHPAGKNRKNERLGNKTMLVWISREKLLQFDYEK</sequence>
<proteinExistence type="predicted"/>